<dbReference type="PANTHER" id="PTHR43522:SF2">
    <property type="entry name" value="TRANSKETOLASE 1-RELATED"/>
    <property type="match status" value="1"/>
</dbReference>
<evidence type="ECO:0000313" key="12">
    <source>
        <dbReference type="EMBL" id="MBP2026368.1"/>
    </source>
</evidence>
<dbReference type="SUPFAM" id="SSF52518">
    <property type="entry name" value="Thiamin diphosphate-binding fold (THDP-binding)"/>
    <property type="match status" value="2"/>
</dbReference>
<evidence type="ECO:0000256" key="10">
    <source>
        <dbReference type="RuleBase" id="RU004996"/>
    </source>
</evidence>
<comment type="cofactor">
    <cofactor evidence="10">
        <name>Mg(2+)</name>
        <dbReference type="ChEBI" id="CHEBI:18420"/>
    </cofactor>
    <cofactor evidence="10">
        <name>Ca(2+)</name>
        <dbReference type="ChEBI" id="CHEBI:29108"/>
    </cofactor>
    <cofactor evidence="10">
        <name>Mn(2+)</name>
        <dbReference type="ChEBI" id="CHEBI:29035"/>
    </cofactor>
    <cofactor evidence="10">
        <name>Co(2+)</name>
        <dbReference type="ChEBI" id="CHEBI:48828"/>
    </cofactor>
    <text evidence="10">Binds 1 Mg(2+) ion per subunit. Can also utilize other divalent metal cations, such as Ca(2+), Mn(2+) and Co(2+).</text>
</comment>
<evidence type="ECO:0000256" key="2">
    <source>
        <dbReference type="ARBA" id="ARBA00011738"/>
    </source>
</evidence>
<comment type="function">
    <text evidence="10">Catalyzes the transfer of a two-carbon ketol group from a ketose donor to an aldose acceptor, via a covalent intermediate with the cofactor thiamine pyrophosphate.</text>
</comment>
<dbReference type="PROSITE" id="PS00801">
    <property type="entry name" value="TRANSKETOLASE_1"/>
    <property type="match status" value="1"/>
</dbReference>
<comment type="cofactor">
    <cofactor evidence="10">
        <name>thiamine diphosphate</name>
        <dbReference type="ChEBI" id="CHEBI:58937"/>
    </cofactor>
    <text evidence="10">Binds 1 thiamine pyrophosphate per subunit.</text>
</comment>
<evidence type="ECO:0000259" key="11">
    <source>
        <dbReference type="SMART" id="SM00861"/>
    </source>
</evidence>
<accession>A0ABS4KF26</accession>
<dbReference type="InterPro" id="IPR055152">
    <property type="entry name" value="Transketolase-like_C_2"/>
</dbReference>
<dbReference type="InterPro" id="IPR005478">
    <property type="entry name" value="Transketolase_bac-like"/>
</dbReference>
<comment type="caution">
    <text evidence="12">The sequence shown here is derived from an EMBL/GenBank/DDBJ whole genome shotgun (WGS) entry which is preliminary data.</text>
</comment>
<dbReference type="EMBL" id="JAGGLI010000001">
    <property type="protein sequence ID" value="MBP2026368.1"/>
    <property type="molecule type" value="Genomic_DNA"/>
</dbReference>
<dbReference type="GO" id="GO:0004802">
    <property type="term" value="F:transketolase activity"/>
    <property type="evidence" value="ECO:0007669"/>
    <property type="project" value="UniProtKB-EC"/>
</dbReference>
<dbReference type="InterPro" id="IPR020826">
    <property type="entry name" value="Transketolase_BS"/>
</dbReference>
<dbReference type="CDD" id="cd07033">
    <property type="entry name" value="TPP_PYR_DXS_TK_like"/>
    <property type="match status" value="1"/>
</dbReference>
<dbReference type="Proteomes" id="UP001314903">
    <property type="component" value="Unassembled WGS sequence"/>
</dbReference>
<reference evidence="12 13" key="1">
    <citation type="submission" date="2021-03" db="EMBL/GenBank/DDBJ databases">
        <title>Genomic Encyclopedia of Type Strains, Phase IV (KMG-IV): sequencing the most valuable type-strain genomes for metagenomic binning, comparative biology and taxonomic classification.</title>
        <authorList>
            <person name="Goeker M."/>
        </authorList>
    </citation>
    <scope>NUCLEOTIDE SEQUENCE [LARGE SCALE GENOMIC DNA]</scope>
    <source>
        <strain evidence="12 13">DSM 27512</strain>
    </source>
</reference>
<comment type="catalytic activity">
    <reaction evidence="8 10">
        <text>D-sedoheptulose 7-phosphate + D-glyceraldehyde 3-phosphate = aldehydo-D-ribose 5-phosphate + D-xylulose 5-phosphate</text>
        <dbReference type="Rhea" id="RHEA:10508"/>
        <dbReference type="ChEBI" id="CHEBI:57483"/>
        <dbReference type="ChEBI" id="CHEBI:57737"/>
        <dbReference type="ChEBI" id="CHEBI:58273"/>
        <dbReference type="ChEBI" id="CHEBI:59776"/>
        <dbReference type="EC" id="2.2.1.1"/>
    </reaction>
</comment>
<dbReference type="PANTHER" id="PTHR43522">
    <property type="entry name" value="TRANSKETOLASE"/>
    <property type="match status" value="1"/>
</dbReference>
<proteinExistence type="inferred from homology"/>
<evidence type="ECO:0000256" key="4">
    <source>
        <dbReference type="ARBA" id="ARBA00022679"/>
    </source>
</evidence>
<dbReference type="Pfam" id="PF02779">
    <property type="entry name" value="Transket_pyr"/>
    <property type="match status" value="1"/>
</dbReference>
<comment type="similarity">
    <text evidence="1 10">Belongs to the transketolase family.</text>
</comment>
<dbReference type="InterPro" id="IPR005475">
    <property type="entry name" value="Transketolase-like_Pyr-bd"/>
</dbReference>
<dbReference type="SMART" id="SM00861">
    <property type="entry name" value="Transket_pyr"/>
    <property type="match status" value="1"/>
</dbReference>
<dbReference type="SUPFAM" id="SSF52922">
    <property type="entry name" value="TK C-terminal domain-like"/>
    <property type="match status" value="1"/>
</dbReference>
<dbReference type="InterPro" id="IPR033247">
    <property type="entry name" value="Transketolase_fam"/>
</dbReference>
<evidence type="ECO:0000256" key="9">
    <source>
        <dbReference type="NCBIfam" id="TIGR00232"/>
    </source>
</evidence>
<evidence type="ECO:0000256" key="5">
    <source>
        <dbReference type="ARBA" id="ARBA00022723"/>
    </source>
</evidence>
<dbReference type="Gene3D" id="3.40.50.920">
    <property type="match status" value="1"/>
</dbReference>
<dbReference type="Pfam" id="PF22613">
    <property type="entry name" value="Transketolase_C_1"/>
    <property type="match status" value="1"/>
</dbReference>
<keyword evidence="5 10" id="KW-0479">Metal-binding</keyword>
<sequence length="659" mass="72920">MKKIDERSINTIRFLSVDAVNKANSGHPGLPMGAAPMAYTIWSKFLRLSPSNPKWENRDRFVLSAGHGSMLLYSMLHLFNYDLSMDELKNFRQLDSKTPGHPEVGHTEGVETTTGPLGQGFANAVGMAIAEKHLGSKFNTNKHNIVDHYTYCIAGDGDMMEGITYEAASIAGTLKLDKLIVLYDDNKITIDGGTDISFSEDVKKRFESQNWNVQVIKDGNDIGQIRKAILKAQKSNGKPNLIMVKTIIGFGSPNRAGTSKAHGAPLGKEEAELTRKALGWEHEEFEIPEDVRKHFEKLTKKKDKEMKAWQDMLIDYAKENPELYKEWKNWHSLEVPTSLLEDKAIFGPDSGDIATRSAGGEILNNIAKHIPNIMGGSADLNESTKTYIKSQGDFLSDALGSNLFFGIREHAMGAIVNGITLHGGLRSFGSTFLVFSDYMRTPIRLASLMNIPSLFIFTHDSIGVGEDGPTHQPVEHVSSLRNIPGISVWRPADYKESAYAYIEAMKKTDGPSVMALTRQNLPVIKEVTAGAQRGGYILSKEDKDSPDIILMGSGSEVNLLLEAKKVLKEDKIDARVVSMPNMNIFEAQDKEYKESVLPKTVKARVSVEAGVTTDWYKYLGFEGRAIGMDTFGASAPIDKVMERFGFTVENIVKTSKEII</sequence>
<protein>
    <recommendedName>
        <fullName evidence="3 9">Transketolase</fullName>
        <ecNumber evidence="3 9">2.2.1.1</ecNumber>
    </recommendedName>
</protein>
<evidence type="ECO:0000256" key="1">
    <source>
        <dbReference type="ARBA" id="ARBA00007131"/>
    </source>
</evidence>
<dbReference type="CDD" id="cd02012">
    <property type="entry name" value="TPP_TK"/>
    <property type="match status" value="1"/>
</dbReference>
<feature type="domain" description="Transketolase-like pyrimidine-binding" evidence="11">
    <location>
        <begin position="353"/>
        <end position="523"/>
    </location>
</feature>
<dbReference type="InterPro" id="IPR049557">
    <property type="entry name" value="Transketolase_CS"/>
</dbReference>
<keyword evidence="10" id="KW-0106">Calcium</keyword>
<dbReference type="EC" id="2.2.1.1" evidence="3 9"/>
<evidence type="ECO:0000256" key="7">
    <source>
        <dbReference type="ARBA" id="ARBA00023052"/>
    </source>
</evidence>
<dbReference type="InterPro" id="IPR005474">
    <property type="entry name" value="Transketolase_N"/>
</dbReference>
<keyword evidence="13" id="KW-1185">Reference proteome</keyword>
<dbReference type="NCBIfam" id="TIGR00232">
    <property type="entry name" value="tktlase_bact"/>
    <property type="match status" value="1"/>
</dbReference>
<keyword evidence="6 10" id="KW-0460">Magnesium</keyword>
<dbReference type="InterPro" id="IPR009014">
    <property type="entry name" value="Transketo_C/PFOR_II"/>
</dbReference>
<evidence type="ECO:0000313" key="13">
    <source>
        <dbReference type="Proteomes" id="UP001314903"/>
    </source>
</evidence>
<dbReference type="PROSITE" id="PS00802">
    <property type="entry name" value="TRANSKETOLASE_2"/>
    <property type="match status" value="1"/>
</dbReference>
<dbReference type="Pfam" id="PF00456">
    <property type="entry name" value="Transketolase_N"/>
    <property type="match status" value="1"/>
</dbReference>
<comment type="subunit">
    <text evidence="2 10">Homodimer.</text>
</comment>
<evidence type="ECO:0000256" key="8">
    <source>
        <dbReference type="ARBA" id="ARBA00049473"/>
    </source>
</evidence>
<evidence type="ECO:0000256" key="6">
    <source>
        <dbReference type="ARBA" id="ARBA00022842"/>
    </source>
</evidence>
<evidence type="ECO:0000256" key="3">
    <source>
        <dbReference type="ARBA" id="ARBA00013152"/>
    </source>
</evidence>
<dbReference type="InterPro" id="IPR029061">
    <property type="entry name" value="THDP-binding"/>
</dbReference>
<name>A0ABS4KF26_9FIRM</name>
<dbReference type="Gene3D" id="3.40.50.970">
    <property type="match status" value="2"/>
</dbReference>
<keyword evidence="4 10" id="KW-0808">Transferase</keyword>
<dbReference type="RefSeq" id="WP_209658343.1">
    <property type="nucleotide sequence ID" value="NZ_JAGGLI010000001.1"/>
</dbReference>
<keyword evidence="7 10" id="KW-0786">Thiamine pyrophosphate</keyword>
<gene>
    <name evidence="12" type="ORF">J2Z35_000157</name>
</gene>
<organism evidence="12 13">
    <name type="scientific">Acetoanaerobium pronyense</name>
    <dbReference type="NCBI Taxonomy" id="1482736"/>
    <lineage>
        <taxon>Bacteria</taxon>
        <taxon>Bacillati</taxon>
        <taxon>Bacillota</taxon>
        <taxon>Clostridia</taxon>
        <taxon>Peptostreptococcales</taxon>
        <taxon>Filifactoraceae</taxon>
        <taxon>Acetoanaerobium</taxon>
    </lineage>
</organism>